<dbReference type="GO" id="GO:0004806">
    <property type="term" value="F:triacylglycerol lipase activity"/>
    <property type="evidence" value="ECO:0007669"/>
    <property type="project" value="UniProtKB-EC"/>
</dbReference>
<dbReference type="InterPro" id="IPR029058">
    <property type="entry name" value="AB_hydrolase_fold"/>
</dbReference>
<evidence type="ECO:0000313" key="5">
    <source>
        <dbReference type="Proteomes" id="UP000318878"/>
    </source>
</evidence>
<dbReference type="InterPro" id="IPR050300">
    <property type="entry name" value="GDXG_lipolytic_enzyme"/>
</dbReference>
<evidence type="ECO:0000256" key="1">
    <source>
        <dbReference type="ARBA" id="ARBA00022801"/>
    </source>
</evidence>
<dbReference type="PANTHER" id="PTHR48081:SF9">
    <property type="entry name" value="CARBOXYLESTERASE"/>
    <property type="match status" value="1"/>
</dbReference>
<accession>A0A5C5V151</accession>
<feature type="domain" description="BD-FAE-like" evidence="3">
    <location>
        <begin position="49"/>
        <end position="149"/>
    </location>
</feature>
<protein>
    <submittedName>
        <fullName evidence="4">Lipase 2</fullName>
        <ecNumber evidence="4">3.1.1.3</ecNumber>
    </submittedName>
</protein>
<dbReference type="PROSITE" id="PS00122">
    <property type="entry name" value="CARBOXYLESTERASE_B_1"/>
    <property type="match status" value="1"/>
</dbReference>
<organism evidence="4 5">
    <name type="scientific">Blastopirellula retiformator</name>
    <dbReference type="NCBI Taxonomy" id="2527970"/>
    <lineage>
        <taxon>Bacteria</taxon>
        <taxon>Pseudomonadati</taxon>
        <taxon>Planctomycetota</taxon>
        <taxon>Planctomycetia</taxon>
        <taxon>Pirellulales</taxon>
        <taxon>Pirellulaceae</taxon>
        <taxon>Blastopirellula</taxon>
    </lineage>
</organism>
<reference evidence="4 5" key="1">
    <citation type="submission" date="2019-02" db="EMBL/GenBank/DDBJ databases">
        <title>Deep-cultivation of Planctomycetes and their phenomic and genomic characterization uncovers novel biology.</title>
        <authorList>
            <person name="Wiegand S."/>
            <person name="Jogler M."/>
            <person name="Boedeker C."/>
            <person name="Pinto D."/>
            <person name="Vollmers J."/>
            <person name="Rivas-Marin E."/>
            <person name="Kohn T."/>
            <person name="Peeters S.H."/>
            <person name="Heuer A."/>
            <person name="Rast P."/>
            <person name="Oberbeckmann S."/>
            <person name="Bunk B."/>
            <person name="Jeske O."/>
            <person name="Meyerdierks A."/>
            <person name="Storesund J.E."/>
            <person name="Kallscheuer N."/>
            <person name="Luecker S."/>
            <person name="Lage O.M."/>
            <person name="Pohl T."/>
            <person name="Merkel B.J."/>
            <person name="Hornburger P."/>
            <person name="Mueller R.-W."/>
            <person name="Bruemmer F."/>
            <person name="Labrenz M."/>
            <person name="Spormann A.M."/>
            <person name="Op Den Camp H."/>
            <person name="Overmann J."/>
            <person name="Amann R."/>
            <person name="Jetten M.S.M."/>
            <person name="Mascher T."/>
            <person name="Medema M.H."/>
            <person name="Devos D.P."/>
            <person name="Kaster A.-K."/>
            <person name="Ovreas L."/>
            <person name="Rohde M."/>
            <person name="Galperin M.Y."/>
            <person name="Jogler C."/>
        </authorList>
    </citation>
    <scope>NUCLEOTIDE SEQUENCE [LARGE SCALE GENOMIC DNA]</scope>
    <source>
        <strain evidence="4 5">Enr8</strain>
    </source>
</reference>
<dbReference type="AlphaFoldDB" id="A0A5C5V151"/>
<dbReference type="RefSeq" id="WP_146433935.1">
    <property type="nucleotide sequence ID" value="NZ_SJPF01000004.1"/>
</dbReference>
<dbReference type="EC" id="3.1.1.3" evidence="4"/>
<proteinExistence type="predicted"/>
<dbReference type="Pfam" id="PF20434">
    <property type="entry name" value="BD-FAE"/>
    <property type="match status" value="1"/>
</dbReference>
<feature type="chain" id="PRO_5022985247" evidence="2">
    <location>
        <begin position="22"/>
        <end position="271"/>
    </location>
</feature>
<dbReference type="PANTHER" id="PTHR48081">
    <property type="entry name" value="AB HYDROLASE SUPERFAMILY PROTEIN C4A8.06C"/>
    <property type="match status" value="1"/>
</dbReference>
<sequence length="271" mass="29745" precursor="true">MRLLSLASLALALLVSASSFAAEYQTDKDIPYREGETLTEYQKERCKVDVYYPANEKGFATVVWFHGGGLTGGSKSVPKELKNQGFAVVAVNYRLSPKVKSPAYIEDAAAAIAWTFRNIEKFGGDPKKIFVSGYSAGGYLTGIVGLDKRWLAAHEIDADQLAGVAPLSGQMFTHFTIRSESGIDRNTPIINELAPAYYPRKDTPPFMLVTGDRELDMLGRYEENAYLWRMMTGLGNKQAELHEVGGFNHGTAVPPACQLLVEFVKKHAAAN</sequence>
<keyword evidence="1 4" id="KW-0378">Hydrolase</keyword>
<dbReference type="EMBL" id="SJPF01000004">
    <property type="protein sequence ID" value="TWT31650.1"/>
    <property type="molecule type" value="Genomic_DNA"/>
</dbReference>
<name>A0A5C5V151_9BACT</name>
<dbReference type="InterPro" id="IPR049492">
    <property type="entry name" value="BD-FAE-like_dom"/>
</dbReference>
<gene>
    <name evidence="4" type="primary">lip2</name>
    <name evidence="4" type="ORF">Enr8_35740</name>
</gene>
<feature type="signal peptide" evidence="2">
    <location>
        <begin position="1"/>
        <end position="21"/>
    </location>
</feature>
<keyword evidence="2" id="KW-0732">Signal</keyword>
<dbReference type="SUPFAM" id="SSF53474">
    <property type="entry name" value="alpha/beta-Hydrolases"/>
    <property type="match status" value="1"/>
</dbReference>
<evidence type="ECO:0000256" key="2">
    <source>
        <dbReference type="SAM" id="SignalP"/>
    </source>
</evidence>
<comment type="caution">
    <text evidence="4">The sequence shown here is derived from an EMBL/GenBank/DDBJ whole genome shotgun (WGS) entry which is preliminary data.</text>
</comment>
<dbReference type="OrthoDB" id="9806180at2"/>
<dbReference type="InterPro" id="IPR019826">
    <property type="entry name" value="Carboxylesterase_B_AS"/>
</dbReference>
<dbReference type="Proteomes" id="UP000318878">
    <property type="component" value="Unassembled WGS sequence"/>
</dbReference>
<evidence type="ECO:0000313" key="4">
    <source>
        <dbReference type="EMBL" id="TWT31650.1"/>
    </source>
</evidence>
<evidence type="ECO:0000259" key="3">
    <source>
        <dbReference type="Pfam" id="PF20434"/>
    </source>
</evidence>
<keyword evidence="5" id="KW-1185">Reference proteome</keyword>
<dbReference type="Gene3D" id="3.40.50.1820">
    <property type="entry name" value="alpha/beta hydrolase"/>
    <property type="match status" value="1"/>
</dbReference>